<dbReference type="GO" id="GO:0008713">
    <property type="term" value="F:ADP-heptose-lipopolysaccharide heptosyltransferase activity"/>
    <property type="evidence" value="ECO:0007669"/>
    <property type="project" value="TreeGrafter"/>
</dbReference>
<evidence type="ECO:0000256" key="1">
    <source>
        <dbReference type="ARBA" id="ARBA00022676"/>
    </source>
</evidence>
<dbReference type="KEGG" id="lch:Lcho_0429"/>
<dbReference type="STRING" id="395495.Lcho_0429"/>
<dbReference type="Gene3D" id="3.40.50.2000">
    <property type="entry name" value="Glycogen Phosphorylase B"/>
    <property type="match status" value="2"/>
</dbReference>
<dbReference type="AlphaFoldDB" id="B1XX58"/>
<dbReference type="RefSeq" id="WP_012345466.1">
    <property type="nucleotide sequence ID" value="NC_010524.1"/>
</dbReference>
<keyword evidence="2 4" id="KW-0808">Transferase</keyword>
<evidence type="ECO:0000256" key="2">
    <source>
        <dbReference type="ARBA" id="ARBA00022679"/>
    </source>
</evidence>
<keyword evidence="5" id="KW-1185">Reference proteome</keyword>
<evidence type="ECO:0000313" key="5">
    <source>
        <dbReference type="Proteomes" id="UP000001693"/>
    </source>
</evidence>
<dbReference type="eggNOG" id="COG0859">
    <property type="taxonomic scope" value="Bacteria"/>
</dbReference>
<gene>
    <name evidence="4" type="ordered locus">Lcho_0429</name>
</gene>
<dbReference type="GO" id="GO:0009244">
    <property type="term" value="P:lipopolysaccharide core region biosynthetic process"/>
    <property type="evidence" value="ECO:0007669"/>
    <property type="project" value="TreeGrafter"/>
</dbReference>
<dbReference type="InterPro" id="IPR051199">
    <property type="entry name" value="LPS_LOS_Heptosyltrfase"/>
</dbReference>
<dbReference type="GO" id="GO:0005829">
    <property type="term" value="C:cytosol"/>
    <property type="evidence" value="ECO:0007669"/>
    <property type="project" value="TreeGrafter"/>
</dbReference>
<feature type="region of interest" description="Disordered" evidence="3">
    <location>
        <begin position="357"/>
        <end position="380"/>
    </location>
</feature>
<evidence type="ECO:0000256" key="3">
    <source>
        <dbReference type="SAM" id="MobiDB-lite"/>
    </source>
</evidence>
<dbReference type="InterPro" id="IPR002201">
    <property type="entry name" value="Glyco_trans_9"/>
</dbReference>
<proteinExistence type="predicted"/>
<organism evidence="4 5">
    <name type="scientific">Leptothrix cholodnii (strain ATCC 51168 / LMG 8142 / SP-6)</name>
    <name type="common">Leptothrix discophora (strain SP-6)</name>
    <dbReference type="NCBI Taxonomy" id="395495"/>
    <lineage>
        <taxon>Bacteria</taxon>
        <taxon>Pseudomonadati</taxon>
        <taxon>Pseudomonadota</taxon>
        <taxon>Betaproteobacteria</taxon>
        <taxon>Burkholderiales</taxon>
        <taxon>Sphaerotilaceae</taxon>
        <taxon>Leptothrix</taxon>
    </lineage>
</organism>
<dbReference type="Proteomes" id="UP000001693">
    <property type="component" value="Chromosome"/>
</dbReference>
<dbReference type="Pfam" id="PF01075">
    <property type="entry name" value="Glyco_transf_9"/>
    <property type="match status" value="1"/>
</dbReference>
<dbReference type="EMBL" id="CP001013">
    <property type="protein sequence ID" value="ACB32704.1"/>
    <property type="molecule type" value="Genomic_DNA"/>
</dbReference>
<dbReference type="CAZy" id="GT9">
    <property type="family name" value="Glycosyltransferase Family 9"/>
</dbReference>
<keyword evidence="1" id="KW-0328">Glycosyltransferase</keyword>
<dbReference type="HOGENOM" id="CLU_727223_0_0_4"/>
<evidence type="ECO:0000313" key="4">
    <source>
        <dbReference type="EMBL" id="ACB32704.1"/>
    </source>
</evidence>
<sequence>MMWTHSDDSRTSDPDAPVVIRFPALGDAVLLTPLLAALARRYGRPVHLLTSGAWTPIVLGHDPAVGEIRSVSSRRAPYWLTPSQWTAVRWLRAHRGPIYLCERDEHAARLLARAGLPAGRIVRAWDHHPAQPIHWADWWLQVARLDAPDCPGPHDDRPDIAPLPRLHAPAEWTVQTREWLAQRGLAGRALVLIQPGNKKTHKRGRIATAAHDKHWPSGHWAEVIRGVLAGLPGAAVLVCGSPREAGLVQEIVDATGAGADQVLNIAREAPLPRLVGLAALAHSMISVDTGPAHVAGAMDCPLVVLYGRFGWLRWVPRTAGASVVPLGPREPDERARLLDLTPAAVLAAWHTLRPRATAAPVRSGHPLPQAADAAALRTPA</sequence>
<name>B1XX58_LEPCP</name>
<accession>B1XX58</accession>
<dbReference type="SUPFAM" id="SSF53756">
    <property type="entry name" value="UDP-Glycosyltransferase/glycogen phosphorylase"/>
    <property type="match status" value="1"/>
</dbReference>
<dbReference type="PANTHER" id="PTHR30160:SF1">
    <property type="entry name" value="LIPOPOLYSACCHARIDE 1,2-N-ACETYLGLUCOSAMINETRANSFERASE-RELATED"/>
    <property type="match status" value="1"/>
</dbReference>
<dbReference type="PANTHER" id="PTHR30160">
    <property type="entry name" value="TETRAACYLDISACCHARIDE 4'-KINASE-RELATED"/>
    <property type="match status" value="1"/>
</dbReference>
<protein>
    <submittedName>
        <fullName evidence="4">Glycosyl transferase family 9</fullName>
    </submittedName>
</protein>
<reference evidence="4 5" key="1">
    <citation type="submission" date="2008-03" db="EMBL/GenBank/DDBJ databases">
        <title>Complete sequence of Leptothrix cholodnii SP-6.</title>
        <authorList>
            <consortium name="US DOE Joint Genome Institute"/>
            <person name="Copeland A."/>
            <person name="Lucas S."/>
            <person name="Lapidus A."/>
            <person name="Glavina del Rio T."/>
            <person name="Dalin E."/>
            <person name="Tice H."/>
            <person name="Bruce D."/>
            <person name="Goodwin L."/>
            <person name="Pitluck S."/>
            <person name="Chertkov O."/>
            <person name="Brettin T."/>
            <person name="Detter J.C."/>
            <person name="Han C."/>
            <person name="Kuske C.R."/>
            <person name="Schmutz J."/>
            <person name="Larimer F."/>
            <person name="Land M."/>
            <person name="Hauser L."/>
            <person name="Kyrpides N."/>
            <person name="Lykidis A."/>
            <person name="Emerson D."/>
            <person name="Richardson P."/>
        </authorList>
    </citation>
    <scope>NUCLEOTIDE SEQUENCE [LARGE SCALE GENOMIC DNA]</scope>
    <source>
        <strain evidence="5">ATCC 51168 / LMG 8142 / SP-6</strain>
    </source>
</reference>